<feature type="region of interest" description="Disordered" evidence="1">
    <location>
        <begin position="1"/>
        <end position="56"/>
    </location>
</feature>
<protein>
    <submittedName>
        <fullName evidence="2">Uncharacterized protein</fullName>
    </submittedName>
</protein>
<keyword evidence="3" id="KW-1185">Reference proteome</keyword>
<proteinExistence type="predicted"/>
<feature type="compositionally biased region" description="Polar residues" evidence="1">
    <location>
        <begin position="19"/>
        <end position="28"/>
    </location>
</feature>
<sequence length="101" mass="10964">MMLLITSEKPFRATCGSPGLQSSAQTAAAKSHSLRRRKQNGASSPDLESQIQQDQIQGAVERRLKTTVLPPAETRGAESCVWEASNGLVCSRDSLCRKVHL</sequence>
<evidence type="ECO:0000256" key="1">
    <source>
        <dbReference type="SAM" id="MobiDB-lite"/>
    </source>
</evidence>
<gene>
    <name evidence="2" type="ORF">AV530_020113</name>
</gene>
<evidence type="ECO:0000313" key="3">
    <source>
        <dbReference type="Proteomes" id="UP000190648"/>
    </source>
</evidence>
<accession>A0A1V4JI17</accession>
<name>A0A1V4JI17_PATFA</name>
<organism evidence="2 3">
    <name type="scientific">Patagioenas fasciata monilis</name>
    <dbReference type="NCBI Taxonomy" id="372326"/>
    <lineage>
        <taxon>Eukaryota</taxon>
        <taxon>Metazoa</taxon>
        <taxon>Chordata</taxon>
        <taxon>Craniata</taxon>
        <taxon>Vertebrata</taxon>
        <taxon>Euteleostomi</taxon>
        <taxon>Archelosauria</taxon>
        <taxon>Archosauria</taxon>
        <taxon>Dinosauria</taxon>
        <taxon>Saurischia</taxon>
        <taxon>Theropoda</taxon>
        <taxon>Coelurosauria</taxon>
        <taxon>Aves</taxon>
        <taxon>Neognathae</taxon>
        <taxon>Neoaves</taxon>
        <taxon>Columbimorphae</taxon>
        <taxon>Columbiformes</taxon>
        <taxon>Columbidae</taxon>
        <taxon>Patagioenas</taxon>
    </lineage>
</organism>
<reference evidence="2 3" key="1">
    <citation type="submission" date="2016-02" db="EMBL/GenBank/DDBJ databases">
        <title>Band-tailed pigeon sequencing and assembly.</title>
        <authorList>
            <person name="Soares A.E."/>
            <person name="Novak B.J."/>
            <person name="Rice E.S."/>
            <person name="O'Connell B."/>
            <person name="Chang D."/>
            <person name="Weber S."/>
            <person name="Shapiro B."/>
        </authorList>
    </citation>
    <scope>NUCLEOTIDE SEQUENCE [LARGE SCALE GENOMIC DNA]</scope>
    <source>
        <strain evidence="2">BTP2013</strain>
        <tissue evidence="2">Blood</tissue>
    </source>
</reference>
<evidence type="ECO:0000313" key="2">
    <source>
        <dbReference type="EMBL" id="OPJ71849.1"/>
    </source>
</evidence>
<dbReference type="EMBL" id="LSYS01007350">
    <property type="protein sequence ID" value="OPJ71849.1"/>
    <property type="molecule type" value="Genomic_DNA"/>
</dbReference>
<dbReference type="AlphaFoldDB" id="A0A1V4JI17"/>
<dbReference type="Proteomes" id="UP000190648">
    <property type="component" value="Unassembled WGS sequence"/>
</dbReference>
<comment type="caution">
    <text evidence="2">The sequence shown here is derived from an EMBL/GenBank/DDBJ whole genome shotgun (WGS) entry which is preliminary data.</text>
</comment>
<feature type="compositionally biased region" description="Polar residues" evidence="1">
    <location>
        <begin position="40"/>
        <end position="56"/>
    </location>
</feature>